<evidence type="ECO:0000313" key="3">
    <source>
        <dbReference type="EMBL" id="SPP80979.1"/>
    </source>
</evidence>
<dbReference type="SUPFAM" id="SSF54695">
    <property type="entry name" value="POZ domain"/>
    <property type="match status" value="1"/>
</dbReference>
<evidence type="ECO:0000256" key="1">
    <source>
        <dbReference type="SAM" id="MobiDB-lite"/>
    </source>
</evidence>
<dbReference type="InterPro" id="IPR011333">
    <property type="entry name" value="SKP1/BTB/POZ_sf"/>
</dbReference>
<protein>
    <recommendedName>
        <fullName evidence="2">BTB domain-containing protein</fullName>
    </recommendedName>
</protein>
<accession>A0A3B0K4Q5</accession>
<sequence length="331" mass="37801">MQQARLLLVQPRLAKDFLIIVLSVLSGLAAWQSDRQFSPTSRALKSKLFPMSRHQQNSSHDHVDSSGAGPTCNVLDQPSMEVSSDDKSVNSSRIRRLEYLRRAIDCDCQIHLQHMSVAPDGQSGSVSYRTFDCHRIFLATASEKMETDVFKNAHFNGVLEMDGVSPESVQIFLEYIYTFEVDSPLVALKIIWDIFILSNAFNIPELMSAFFEKVKEQDWPLEDVIPAFDLAFRQCGMPELEHRCLDLIIPNARKLINDGSLMKIQLYSLNYIIQLWMATDAVPRERLVQLLQEYQRANGLNFNNFVTFSHFTKIIQHFPDVLLDAEGSIIQ</sequence>
<dbReference type="CDD" id="cd18186">
    <property type="entry name" value="BTB_POZ_ZBTB_KLHL-like"/>
    <property type="match status" value="1"/>
</dbReference>
<dbReference type="OrthoDB" id="7881854at2759"/>
<evidence type="ECO:0000313" key="4">
    <source>
        <dbReference type="Proteomes" id="UP000268350"/>
    </source>
</evidence>
<keyword evidence="4" id="KW-1185">Reference proteome</keyword>
<dbReference type="EMBL" id="OUUW01000005">
    <property type="protein sequence ID" value="SPP80979.1"/>
    <property type="molecule type" value="Genomic_DNA"/>
</dbReference>
<dbReference type="Gene3D" id="3.30.710.10">
    <property type="entry name" value="Potassium Channel Kv1.1, Chain A"/>
    <property type="match status" value="1"/>
</dbReference>
<evidence type="ECO:0000259" key="2">
    <source>
        <dbReference type="PROSITE" id="PS50097"/>
    </source>
</evidence>
<dbReference type="SMART" id="SM00225">
    <property type="entry name" value="BTB"/>
    <property type="match status" value="1"/>
</dbReference>
<dbReference type="PROSITE" id="PS50097">
    <property type="entry name" value="BTB"/>
    <property type="match status" value="1"/>
</dbReference>
<proteinExistence type="predicted"/>
<dbReference type="AlphaFoldDB" id="A0A3B0K4Q5"/>
<gene>
    <name evidence="3" type="ORF">DGUA_6G005946</name>
</gene>
<name>A0A3B0K4Q5_DROGU</name>
<feature type="region of interest" description="Disordered" evidence="1">
    <location>
        <begin position="52"/>
        <end position="87"/>
    </location>
</feature>
<organism evidence="3 4">
    <name type="scientific">Drosophila guanche</name>
    <name type="common">Fruit fly</name>
    <dbReference type="NCBI Taxonomy" id="7266"/>
    <lineage>
        <taxon>Eukaryota</taxon>
        <taxon>Metazoa</taxon>
        <taxon>Ecdysozoa</taxon>
        <taxon>Arthropoda</taxon>
        <taxon>Hexapoda</taxon>
        <taxon>Insecta</taxon>
        <taxon>Pterygota</taxon>
        <taxon>Neoptera</taxon>
        <taxon>Endopterygota</taxon>
        <taxon>Diptera</taxon>
        <taxon>Brachycera</taxon>
        <taxon>Muscomorpha</taxon>
        <taxon>Ephydroidea</taxon>
        <taxon>Drosophilidae</taxon>
        <taxon>Drosophila</taxon>
        <taxon>Sophophora</taxon>
    </lineage>
</organism>
<dbReference type="Pfam" id="PF00651">
    <property type="entry name" value="BTB"/>
    <property type="match status" value="1"/>
</dbReference>
<dbReference type="Proteomes" id="UP000268350">
    <property type="component" value="Unassembled WGS sequence"/>
</dbReference>
<reference evidence="4" key="1">
    <citation type="submission" date="2018-01" db="EMBL/GenBank/DDBJ databases">
        <authorList>
            <person name="Alioto T."/>
            <person name="Alioto T."/>
        </authorList>
    </citation>
    <scope>NUCLEOTIDE SEQUENCE [LARGE SCALE GENOMIC DNA]</scope>
</reference>
<feature type="domain" description="BTB" evidence="2">
    <location>
        <begin position="106"/>
        <end position="185"/>
    </location>
</feature>
<dbReference type="InterPro" id="IPR000210">
    <property type="entry name" value="BTB/POZ_dom"/>
</dbReference>